<feature type="compositionally biased region" description="Acidic residues" evidence="1">
    <location>
        <begin position="575"/>
        <end position="591"/>
    </location>
</feature>
<feature type="compositionally biased region" description="Polar residues" evidence="1">
    <location>
        <begin position="21"/>
        <end position="32"/>
    </location>
</feature>
<protein>
    <submittedName>
        <fullName evidence="3">Uncharacterized protein LOC101861786</fullName>
    </submittedName>
</protein>
<accession>A0ABM0K9X2</accession>
<dbReference type="Proteomes" id="UP000694888">
    <property type="component" value="Unplaced"/>
</dbReference>
<reference evidence="3" key="1">
    <citation type="submission" date="2025-08" db="UniProtKB">
        <authorList>
            <consortium name="RefSeq"/>
        </authorList>
    </citation>
    <scope>IDENTIFICATION</scope>
</reference>
<feature type="compositionally biased region" description="Polar residues" evidence="1">
    <location>
        <begin position="488"/>
        <end position="497"/>
    </location>
</feature>
<dbReference type="RefSeq" id="XP_005112439.1">
    <property type="nucleotide sequence ID" value="XM_005112382.3"/>
</dbReference>
<evidence type="ECO:0000313" key="3">
    <source>
        <dbReference type="RefSeq" id="XP_005112439.1"/>
    </source>
</evidence>
<feature type="region of interest" description="Disordered" evidence="1">
    <location>
        <begin position="1"/>
        <end position="34"/>
    </location>
</feature>
<evidence type="ECO:0000256" key="1">
    <source>
        <dbReference type="SAM" id="MobiDB-lite"/>
    </source>
</evidence>
<keyword evidence="2" id="KW-1185">Reference proteome</keyword>
<organism evidence="2 3">
    <name type="scientific">Aplysia californica</name>
    <name type="common">California sea hare</name>
    <dbReference type="NCBI Taxonomy" id="6500"/>
    <lineage>
        <taxon>Eukaryota</taxon>
        <taxon>Metazoa</taxon>
        <taxon>Spiralia</taxon>
        <taxon>Lophotrochozoa</taxon>
        <taxon>Mollusca</taxon>
        <taxon>Gastropoda</taxon>
        <taxon>Heterobranchia</taxon>
        <taxon>Euthyneura</taxon>
        <taxon>Tectipleura</taxon>
        <taxon>Aplysiida</taxon>
        <taxon>Aplysioidea</taxon>
        <taxon>Aplysiidae</taxon>
        <taxon>Aplysia</taxon>
    </lineage>
</organism>
<feature type="region of interest" description="Disordered" evidence="1">
    <location>
        <begin position="450"/>
        <end position="526"/>
    </location>
</feature>
<feature type="region of interest" description="Disordered" evidence="1">
    <location>
        <begin position="565"/>
        <end position="594"/>
    </location>
</feature>
<gene>
    <name evidence="3" type="primary">LOC101861786</name>
</gene>
<sequence>MKKAGLAWRASSPNKKGESVYNPSSMSSQDQGMNFDAGNDQFQEHVFKIDMDNNRNFWSQKSGISTSSGSACVKSFARLNNKMPSPTPLLRLDSIGEVSSSKNFVNTPQRNSAKQYSSPTKLKLHNCHSADSFPKKSLASPSFISTQMPKPCYQSTPKLLKSKSLPEVSSVPYAYHDCLGSHPVSQHTLSSSFDSPATAMNMPLLSDMKNVAGAVTDKVIPTLIKSLVMEKMVEAMQSPSGTDSFTFKEPTQVSVGAPKTVEGNFHWHQHPMNQSTGASVQLPSNLPGNYGGKIGNAHLSDVCCQCSDRRNNCNVSPLKCKELKKTSGCSAHDNVAPLKEISNDAAIETTEPKLEISQVNGHVCSRNSVPYAHFAQPNCDDGNRVVISDFDDNNADIPPEVCTTSPGCGVTSTVLSEDGMRTVNKENDASSCSATNLLSDLSSVLFDRKKCTKKGRPSSKKQKKRRREKIRQADSKSLVGESSHEVHSNLSDSSVVFVSSPCDRQPSSGESGFSPDSKCEDNSSVRSSHTSISFSDSLSALGTFSGSPAPESQFGGLASRIFSMRSEESSSSDASDSDDASFSDDDDDWSDNLDNSLSSQLGVVGSIAIKGKDSKVASVPGNSDSCSRLDTSFTDEDSCDDSIDFSSSPTVALSFTEEQLKLFGPRLYVDNNVSHCANSISKSDTGTPKCWAGKNDVKSLLSEDNDDDLKLINAKWLKHYPSACSKHLDTSSISEASCCCNTKVHFAADPVLVTVHMVGAEDRRGEWMSYAVDRERFGRVIQQCGDAISPILQPGHRDKVYERNLKLQALREQ</sequence>
<evidence type="ECO:0000313" key="2">
    <source>
        <dbReference type="Proteomes" id="UP000694888"/>
    </source>
</evidence>
<proteinExistence type="predicted"/>
<feature type="compositionally biased region" description="Basic residues" evidence="1">
    <location>
        <begin position="450"/>
        <end position="469"/>
    </location>
</feature>
<dbReference type="GeneID" id="101861786"/>
<feature type="region of interest" description="Disordered" evidence="1">
    <location>
        <begin position="101"/>
        <end position="120"/>
    </location>
</feature>
<name>A0ABM0K9X2_APLCA</name>